<dbReference type="GO" id="GO:0051607">
    <property type="term" value="P:defense response to virus"/>
    <property type="evidence" value="ECO:0007669"/>
    <property type="project" value="UniProtKB-UniRule"/>
</dbReference>
<evidence type="ECO:0000256" key="7">
    <source>
        <dbReference type="ARBA" id="ARBA00023118"/>
    </source>
</evidence>
<dbReference type="Proteomes" id="UP000011612">
    <property type="component" value="Unassembled WGS sequence"/>
</dbReference>
<evidence type="ECO:0000313" key="9">
    <source>
        <dbReference type="EMBL" id="ELZ84573.1"/>
    </source>
</evidence>
<keyword evidence="10" id="KW-1185">Reference proteome</keyword>
<evidence type="ECO:0000256" key="2">
    <source>
        <dbReference type="ARBA" id="ARBA00022722"/>
    </source>
</evidence>
<dbReference type="PANTHER" id="PTHR34405">
    <property type="entry name" value="CRISPR-ASSOCIATED ENDORIBONUCLEASE CAS2"/>
    <property type="match status" value="1"/>
</dbReference>
<organism evidence="9 10">
    <name type="scientific">Haloferax elongans ATCC BAA-1513</name>
    <dbReference type="NCBI Taxonomy" id="1230453"/>
    <lineage>
        <taxon>Archaea</taxon>
        <taxon>Methanobacteriati</taxon>
        <taxon>Methanobacteriota</taxon>
        <taxon>Stenosarchaea group</taxon>
        <taxon>Halobacteria</taxon>
        <taxon>Halobacteriales</taxon>
        <taxon>Haloferacaceae</taxon>
        <taxon>Haloferax</taxon>
    </lineage>
</organism>
<dbReference type="STRING" id="1230453.C453_11181"/>
<dbReference type="Pfam" id="PF09827">
    <property type="entry name" value="CRISPR_Cas2"/>
    <property type="match status" value="1"/>
</dbReference>
<accession>M0HLB6</accession>
<keyword evidence="3 8" id="KW-0479">Metal-binding</keyword>
<dbReference type="SUPFAM" id="SSF143430">
    <property type="entry name" value="TTP0101/SSO1404-like"/>
    <property type="match status" value="1"/>
</dbReference>
<comment type="function">
    <text evidence="8">CRISPR (clustered regularly interspaced short palindromic repeat), is an adaptive immune system that provides protection against mobile genetic elements (viruses, transposable elements and conjugative plasmids). CRISPR clusters contain sequences complementary to antecedent mobile elements and target invading nucleic acids. CRISPR clusters are transcribed and processed into CRISPR RNA (crRNA). Functions as a ssRNA-specific endoribonuclease. Involved in the integration of spacer DNA into the CRISPR cassette.</text>
</comment>
<dbReference type="InterPro" id="IPR021127">
    <property type="entry name" value="CRISPR_associated_Cas2"/>
</dbReference>
<comment type="similarity">
    <text evidence="8">Belongs to the CRISPR-associated endoribonuclease Cas2 protein family.</text>
</comment>
<comment type="caution">
    <text evidence="9">The sequence shown here is derived from an EMBL/GenBank/DDBJ whole genome shotgun (WGS) entry which is preliminary data.</text>
</comment>
<keyword evidence="2 8" id="KW-0540">Nuclease</keyword>
<dbReference type="HAMAP" id="MF_01471">
    <property type="entry name" value="Cas2"/>
    <property type="match status" value="1"/>
</dbReference>
<dbReference type="CDD" id="cd09725">
    <property type="entry name" value="Cas2_I_II_III"/>
    <property type="match status" value="1"/>
</dbReference>
<comment type="cofactor">
    <cofactor evidence="1 8">
        <name>Mg(2+)</name>
        <dbReference type="ChEBI" id="CHEBI:18420"/>
    </cofactor>
</comment>
<dbReference type="GO" id="GO:0043571">
    <property type="term" value="P:maintenance of CRISPR repeat elements"/>
    <property type="evidence" value="ECO:0007669"/>
    <property type="project" value="UniProtKB-UniRule"/>
</dbReference>
<dbReference type="InterPro" id="IPR019199">
    <property type="entry name" value="Virulence_VapD/CRISPR_Cas2"/>
</dbReference>
<keyword evidence="5 8" id="KW-0378">Hydrolase</keyword>
<evidence type="ECO:0000256" key="6">
    <source>
        <dbReference type="ARBA" id="ARBA00022842"/>
    </source>
</evidence>
<dbReference type="AlphaFoldDB" id="M0HLB6"/>
<keyword evidence="6 8" id="KW-0460">Magnesium</keyword>
<evidence type="ECO:0000256" key="4">
    <source>
        <dbReference type="ARBA" id="ARBA00022759"/>
    </source>
</evidence>
<protein>
    <recommendedName>
        <fullName evidence="8">CRISPR-associated endoribonuclease Cas2</fullName>
        <ecNumber evidence="8">3.1.-.-</ecNumber>
    </recommendedName>
</protein>
<dbReference type="EMBL" id="AOLK01000019">
    <property type="protein sequence ID" value="ELZ84573.1"/>
    <property type="molecule type" value="Genomic_DNA"/>
</dbReference>
<dbReference type="GO" id="GO:0016787">
    <property type="term" value="F:hydrolase activity"/>
    <property type="evidence" value="ECO:0007669"/>
    <property type="project" value="UniProtKB-KW"/>
</dbReference>
<reference evidence="9 10" key="1">
    <citation type="journal article" date="2014" name="PLoS Genet.">
        <title>Phylogenetically driven sequencing of extremely halophilic archaea reveals strategies for static and dynamic osmo-response.</title>
        <authorList>
            <person name="Becker E.A."/>
            <person name="Seitzer P.M."/>
            <person name="Tritt A."/>
            <person name="Larsen D."/>
            <person name="Krusor M."/>
            <person name="Yao A.I."/>
            <person name="Wu D."/>
            <person name="Madern D."/>
            <person name="Eisen J.A."/>
            <person name="Darling A.E."/>
            <person name="Facciotti M.T."/>
        </authorList>
    </citation>
    <scope>NUCLEOTIDE SEQUENCE [LARGE SCALE GENOMIC DNA]</scope>
    <source>
        <strain evidence="9 10">ATCC BAA-1513</strain>
    </source>
</reference>
<dbReference type="GO" id="GO:0046872">
    <property type="term" value="F:metal ion binding"/>
    <property type="evidence" value="ECO:0007669"/>
    <property type="project" value="UniProtKB-UniRule"/>
</dbReference>
<keyword evidence="4 8" id="KW-0255">Endonuclease</keyword>
<evidence type="ECO:0000256" key="5">
    <source>
        <dbReference type="ARBA" id="ARBA00022801"/>
    </source>
</evidence>
<dbReference type="PATRIC" id="fig|1230453.4.peg.2209"/>
<dbReference type="GO" id="GO:0004521">
    <property type="term" value="F:RNA endonuclease activity"/>
    <property type="evidence" value="ECO:0007669"/>
    <property type="project" value="InterPro"/>
</dbReference>
<feature type="binding site" evidence="8">
    <location>
        <position position="13"/>
    </location>
    <ligand>
        <name>Mg(2+)</name>
        <dbReference type="ChEBI" id="CHEBI:18420"/>
        <note>catalytic</note>
    </ligand>
</feature>
<keyword evidence="7 8" id="KW-0051">Antiviral defense</keyword>
<evidence type="ECO:0000256" key="3">
    <source>
        <dbReference type="ARBA" id="ARBA00022723"/>
    </source>
</evidence>
<evidence type="ECO:0000256" key="8">
    <source>
        <dbReference type="HAMAP-Rule" id="MF_01471"/>
    </source>
</evidence>
<proteinExistence type="inferred from homology"/>
<name>M0HLB6_HALEO</name>
<gene>
    <name evidence="8" type="primary">cas2</name>
    <name evidence="9" type="ORF">C453_11181</name>
</gene>
<dbReference type="EC" id="3.1.-.-" evidence="8"/>
<evidence type="ECO:0000313" key="10">
    <source>
        <dbReference type="Proteomes" id="UP000011612"/>
    </source>
</evidence>
<sequence>MVVTVVYLIVVYDMRADRTRLMLNFLRKYLTHVQNSVFEGEVTEGDLETIRNHTESLLNPEESVIIYRVGSAQYVDRTVIGDDPTDDARFL</sequence>
<dbReference type="Gene3D" id="3.30.70.240">
    <property type="match status" value="1"/>
</dbReference>
<dbReference type="NCBIfam" id="TIGR01573">
    <property type="entry name" value="cas2"/>
    <property type="match status" value="1"/>
</dbReference>
<evidence type="ECO:0000256" key="1">
    <source>
        <dbReference type="ARBA" id="ARBA00001946"/>
    </source>
</evidence>
<comment type="subunit">
    <text evidence="8">Homodimer, forms a heterotetramer with a Cas1 homodimer.</text>
</comment>